<dbReference type="OrthoDB" id="9801395at2"/>
<comment type="catalytic activity">
    <reaction evidence="2">
        <text>a D-aminoacyl-tRNA + H2O = a tRNA + a D-alpha-amino acid + H(+)</text>
        <dbReference type="Rhea" id="RHEA:13953"/>
        <dbReference type="Rhea" id="RHEA-COMP:10123"/>
        <dbReference type="Rhea" id="RHEA-COMP:10124"/>
        <dbReference type="ChEBI" id="CHEBI:15377"/>
        <dbReference type="ChEBI" id="CHEBI:15378"/>
        <dbReference type="ChEBI" id="CHEBI:59871"/>
        <dbReference type="ChEBI" id="CHEBI:78442"/>
        <dbReference type="ChEBI" id="CHEBI:79333"/>
        <dbReference type="EC" id="3.1.1.96"/>
    </reaction>
</comment>
<sequence length="149" mass="16869">MRAVVQRVEKASVEISGKTISQINKGILVLLGVEDLDEDRDFDYIFNKVVKLRIFNDENSVMNKSLLDVEGELLVVSQFTLYGDARKGNRPSYIRAAKFENGIMYYNKFIEKAKELGIKTESGEYGADMKVHLVNDGPVTILLDSEKIF</sequence>
<protein>
    <recommendedName>
        <fullName evidence="2">D-aminoacyl-tRNA deacylase</fullName>
        <shortName evidence="2">DTD</shortName>
        <ecNumber evidence="2">3.1.1.96</ecNumber>
    </recommendedName>
    <alternativeName>
        <fullName evidence="2">Gly-tRNA(Ala) deacylase</fullName>
        <ecNumber evidence="2">3.1.1.-</ecNumber>
    </alternativeName>
</protein>
<dbReference type="SUPFAM" id="SSF69500">
    <property type="entry name" value="DTD-like"/>
    <property type="match status" value="1"/>
</dbReference>
<keyword evidence="2" id="KW-0963">Cytoplasm</keyword>
<dbReference type="Pfam" id="PF02580">
    <property type="entry name" value="Tyr_Deacylase"/>
    <property type="match status" value="1"/>
</dbReference>
<dbReference type="EC" id="3.1.1.-" evidence="2"/>
<keyword evidence="4" id="KW-1185">Reference proteome</keyword>
<dbReference type="NCBIfam" id="TIGR00256">
    <property type="entry name" value="D-aminoacyl-tRNA deacylase"/>
    <property type="match status" value="1"/>
</dbReference>
<dbReference type="GO" id="GO:0106026">
    <property type="term" value="F:Gly-tRNA(Ala) deacylase activity"/>
    <property type="evidence" value="ECO:0007669"/>
    <property type="project" value="UniProtKB-UniRule"/>
</dbReference>
<dbReference type="InterPro" id="IPR023509">
    <property type="entry name" value="DTD-like_sf"/>
</dbReference>
<dbReference type="InterPro" id="IPR003732">
    <property type="entry name" value="Daa-tRNA_deacyls_DTD"/>
</dbReference>
<dbReference type="GO" id="GO:0000049">
    <property type="term" value="F:tRNA binding"/>
    <property type="evidence" value="ECO:0007669"/>
    <property type="project" value="UniProtKB-UniRule"/>
</dbReference>
<comment type="catalytic activity">
    <reaction evidence="2">
        <text>glycyl-tRNA(Ala) + H2O = tRNA(Ala) + glycine + H(+)</text>
        <dbReference type="Rhea" id="RHEA:53744"/>
        <dbReference type="Rhea" id="RHEA-COMP:9657"/>
        <dbReference type="Rhea" id="RHEA-COMP:13640"/>
        <dbReference type="ChEBI" id="CHEBI:15377"/>
        <dbReference type="ChEBI" id="CHEBI:15378"/>
        <dbReference type="ChEBI" id="CHEBI:57305"/>
        <dbReference type="ChEBI" id="CHEBI:78442"/>
        <dbReference type="ChEBI" id="CHEBI:78522"/>
    </reaction>
</comment>
<gene>
    <name evidence="2" type="primary">dtd</name>
    <name evidence="3" type="ORF">EF514_03055</name>
</gene>
<comment type="subcellular location">
    <subcellularLocation>
        <location evidence="2">Cytoplasm</location>
    </subcellularLocation>
</comment>
<dbReference type="PANTHER" id="PTHR10472">
    <property type="entry name" value="D-TYROSYL-TRNA TYR DEACYLASE"/>
    <property type="match status" value="1"/>
</dbReference>
<comment type="subunit">
    <text evidence="2">Homodimer.</text>
</comment>
<accession>A0A437S8N5</accession>
<dbReference type="AlphaFoldDB" id="A0A437S8N5"/>
<dbReference type="PANTHER" id="PTHR10472:SF5">
    <property type="entry name" value="D-AMINOACYL-TRNA DEACYLASE 1"/>
    <property type="match status" value="1"/>
</dbReference>
<feature type="short sequence motif" description="Gly-cisPro motif, important for rejection of L-amino acids" evidence="2">
    <location>
        <begin position="137"/>
        <end position="138"/>
    </location>
</feature>
<organism evidence="3 4">
    <name type="scientific">Anaerosphaera multitolerans</name>
    <dbReference type="NCBI Taxonomy" id="2487351"/>
    <lineage>
        <taxon>Bacteria</taxon>
        <taxon>Bacillati</taxon>
        <taxon>Bacillota</taxon>
        <taxon>Tissierellia</taxon>
        <taxon>Tissierellales</taxon>
        <taxon>Peptoniphilaceae</taxon>
        <taxon>Anaerosphaera</taxon>
    </lineage>
</organism>
<name>A0A437S8N5_9FIRM</name>
<dbReference type="EMBL" id="RLIH01000003">
    <property type="protein sequence ID" value="RVU55264.1"/>
    <property type="molecule type" value="Genomic_DNA"/>
</dbReference>
<evidence type="ECO:0000256" key="2">
    <source>
        <dbReference type="HAMAP-Rule" id="MF_00518"/>
    </source>
</evidence>
<evidence type="ECO:0000256" key="1">
    <source>
        <dbReference type="ARBA" id="ARBA00009673"/>
    </source>
</evidence>
<dbReference type="HAMAP" id="MF_00518">
    <property type="entry name" value="Deacylase_Dtd"/>
    <property type="match status" value="1"/>
</dbReference>
<evidence type="ECO:0000313" key="3">
    <source>
        <dbReference type="EMBL" id="RVU55264.1"/>
    </source>
</evidence>
<dbReference type="Proteomes" id="UP000288812">
    <property type="component" value="Unassembled WGS sequence"/>
</dbReference>
<reference evidence="3 4" key="1">
    <citation type="submission" date="2018-11" db="EMBL/GenBank/DDBJ databases">
        <title>Genome sequencing and assembly of Anaerosphaera sp. nov., GS7-6-2.</title>
        <authorList>
            <person name="Rettenmaier R."/>
            <person name="Liebl W."/>
            <person name="Zverlov V."/>
        </authorList>
    </citation>
    <scope>NUCLEOTIDE SEQUENCE [LARGE SCALE GENOMIC DNA]</scope>
    <source>
        <strain evidence="3 4">GS7-6-2</strain>
    </source>
</reference>
<proteinExistence type="inferred from homology"/>
<comment type="function">
    <text evidence="2">An aminoacyl-tRNA editing enzyme that deacylates mischarged D-aminoacyl-tRNAs. Also deacylates mischarged glycyl-tRNA(Ala), protecting cells against glycine mischarging by AlaRS. Acts via tRNA-based rather than protein-based catalysis; rejects L-amino acids rather than detecting D-amino acids in the active site. By recycling D-aminoacyl-tRNA to D-amino acids and free tRNA molecules, this enzyme counteracts the toxicity associated with the formation of D-aminoacyl-tRNA entities in vivo and helps enforce protein L-homochirality.</text>
</comment>
<dbReference type="GO" id="GO:0043908">
    <property type="term" value="F:Ser(Gly)-tRNA(Ala) hydrolase activity"/>
    <property type="evidence" value="ECO:0007669"/>
    <property type="project" value="UniProtKB-UniRule"/>
</dbReference>
<dbReference type="RefSeq" id="WP_127723709.1">
    <property type="nucleotide sequence ID" value="NZ_RLIH01000003.1"/>
</dbReference>
<comment type="caution">
    <text evidence="3">The sequence shown here is derived from an EMBL/GenBank/DDBJ whole genome shotgun (WGS) entry which is preliminary data.</text>
</comment>
<dbReference type="EC" id="3.1.1.96" evidence="2"/>
<keyword evidence="2 3" id="KW-0378">Hydrolase</keyword>
<comment type="similarity">
    <text evidence="1 2">Belongs to the DTD family.</text>
</comment>
<dbReference type="Gene3D" id="3.50.80.10">
    <property type="entry name" value="D-tyrosyl-tRNA(Tyr) deacylase"/>
    <property type="match status" value="1"/>
</dbReference>
<keyword evidence="2" id="KW-0820">tRNA-binding</keyword>
<dbReference type="FunFam" id="3.50.80.10:FF:000001">
    <property type="entry name" value="D-aminoacyl-tRNA deacylase"/>
    <property type="match status" value="1"/>
</dbReference>
<dbReference type="GO" id="GO:0051500">
    <property type="term" value="F:D-tyrosyl-tRNA(Tyr) deacylase activity"/>
    <property type="evidence" value="ECO:0007669"/>
    <property type="project" value="TreeGrafter"/>
</dbReference>
<dbReference type="GO" id="GO:0005737">
    <property type="term" value="C:cytoplasm"/>
    <property type="evidence" value="ECO:0007669"/>
    <property type="project" value="UniProtKB-SubCell"/>
</dbReference>
<comment type="domain">
    <text evidence="2">A Gly-cisPro motif from one monomer fits into the active site of the other monomer to allow specific chiral rejection of L-amino acids.</text>
</comment>
<keyword evidence="2" id="KW-0694">RNA-binding</keyword>
<evidence type="ECO:0000313" key="4">
    <source>
        <dbReference type="Proteomes" id="UP000288812"/>
    </source>
</evidence>
<dbReference type="GO" id="GO:0019478">
    <property type="term" value="P:D-amino acid catabolic process"/>
    <property type="evidence" value="ECO:0007669"/>
    <property type="project" value="UniProtKB-UniRule"/>
</dbReference>